<reference evidence="1" key="1">
    <citation type="submission" date="2022-05" db="EMBL/GenBank/DDBJ databases">
        <title>Chromosome-level genome of Chaenocephalus aceratus.</title>
        <authorList>
            <person name="Park H."/>
        </authorList>
    </citation>
    <scope>NUCLEOTIDE SEQUENCE</scope>
    <source>
        <strain evidence="1">KU_202001</strain>
    </source>
</reference>
<dbReference type="EMBL" id="CM043789">
    <property type="protein sequence ID" value="KAI4827458.1"/>
    <property type="molecule type" value="Genomic_DNA"/>
</dbReference>
<dbReference type="Proteomes" id="UP001057452">
    <property type="component" value="Chromosome 5"/>
</dbReference>
<evidence type="ECO:0000313" key="1">
    <source>
        <dbReference type="EMBL" id="KAI4827458.1"/>
    </source>
</evidence>
<gene>
    <name evidence="1" type="ORF">KUCAC02_030850</name>
</gene>
<name>A0ACB9XM93_CHAAC</name>
<feature type="non-terminal residue" evidence="1">
    <location>
        <position position="1"/>
    </location>
</feature>
<protein>
    <submittedName>
        <fullName evidence="1">Uncharacterized protein</fullName>
    </submittedName>
</protein>
<sequence>ETVSPTCLSLCSPVFDDKPCFGPNSLRPLLVLDHQYLYKPIIMSPDALKTKPSHLFCTLLLLSSLVVFIIAGFCNQSIYTPALAKQHINRQVEAGGRKRTHGTSFQLPYICRPT</sequence>
<comment type="caution">
    <text evidence="1">The sequence shown here is derived from an EMBL/GenBank/DDBJ whole genome shotgun (WGS) entry which is preliminary data.</text>
</comment>
<accession>A0ACB9XM93</accession>
<proteinExistence type="predicted"/>
<organism evidence="1 2">
    <name type="scientific">Chaenocephalus aceratus</name>
    <name type="common">Blackfin icefish</name>
    <name type="synonym">Chaenichthys aceratus</name>
    <dbReference type="NCBI Taxonomy" id="36190"/>
    <lineage>
        <taxon>Eukaryota</taxon>
        <taxon>Metazoa</taxon>
        <taxon>Chordata</taxon>
        <taxon>Craniata</taxon>
        <taxon>Vertebrata</taxon>
        <taxon>Euteleostomi</taxon>
        <taxon>Actinopterygii</taxon>
        <taxon>Neopterygii</taxon>
        <taxon>Teleostei</taxon>
        <taxon>Neoteleostei</taxon>
        <taxon>Acanthomorphata</taxon>
        <taxon>Eupercaria</taxon>
        <taxon>Perciformes</taxon>
        <taxon>Notothenioidei</taxon>
        <taxon>Channichthyidae</taxon>
        <taxon>Chaenocephalus</taxon>
    </lineage>
</organism>
<feature type="non-terminal residue" evidence="1">
    <location>
        <position position="114"/>
    </location>
</feature>
<keyword evidence="2" id="KW-1185">Reference proteome</keyword>
<evidence type="ECO:0000313" key="2">
    <source>
        <dbReference type="Proteomes" id="UP001057452"/>
    </source>
</evidence>